<evidence type="ECO:0000313" key="2">
    <source>
        <dbReference type="EMBL" id="GBP52645.1"/>
    </source>
</evidence>
<comment type="caution">
    <text evidence="2">The sequence shown here is derived from an EMBL/GenBank/DDBJ whole genome shotgun (WGS) entry which is preliminary data.</text>
</comment>
<protein>
    <submittedName>
        <fullName evidence="2">Uncharacterized protein</fullName>
    </submittedName>
</protein>
<keyword evidence="3" id="KW-1185">Reference proteome</keyword>
<reference evidence="2 3" key="1">
    <citation type="journal article" date="2019" name="Commun. Biol.">
        <title>The bagworm genome reveals a unique fibroin gene that provides high tensile strength.</title>
        <authorList>
            <person name="Kono N."/>
            <person name="Nakamura H."/>
            <person name="Ohtoshi R."/>
            <person name="Tomita M."/>
            <person name="Numata K."/>
            <person name="Arakawa K."/>
        </authorList>
    </citation>
    <scope>NUCLEOTIDE SEQUENCE [LARGE SCALE GENOMIC DNA]</scope>
</reference>
<dbReference type="OrthoDB" id="7292855at2759"/>
<name>A0A4C1WR99_EUMVA</name>
<dbReference type="AlphaFoldDB" id="A0A4C1WR99"/>
<evidence type="ECO:0000256" key="1">
    <source>
        <dbReference type="SAM" id="MobiDB-lite"/>
    </source>
</evidence>
<sequence length="228" mass="24270">MDTSQHHDRHRSPAGRTAVPGIWRVLAANDCLNYAVNSSTAPADGLRWYTPSSWLTFCLRIPGINELGSKQLSACKTEHGRPRNSNREFYAPGQCNIKLSARSNDRAERSGVNAGQSLAARDNGAGGPSVDAASRPRSRATVHGRAIISARKATGARRRGRAPRTSLCGATTPGGDAFRRTAGSRPHDCTAIITRGCTPLCFANDYYQNLRPAAAAAHGTTCNGAELS</sequence>
<feature type="region of interest" description="Disordered" evidence="1">
    <location>
        <begin position="100"/>
        <end position="173"/>
    </location>
</feature>
<proteinExistence type="predicted"/>
<gene>
    <name evidence="2" type="ORF">EVAR_103080_1</name>
</gene>
<evidence type="ECO:0000313" key="3">
    <source>
        <dbReference type="Proteomes" id="UP000299102"/>
    </source>
</evidence>
<dbReference type="Proteomes" id="UP000299102">
    <property type="component" value="Unassembled WGS sequence"/>
</dbReference>
<dbReference type="EMBL" id="BGZK01000607">
    <property type="protein sequence ID" value="GBP52645.1"/>
    <property type="molecule type" value="Genomic_DNA"/>
</dbReference>
<accession>A0A4C1WR99</accession>
<organism evidence="2 3">
    <name type="scientific">Eumeta variegata</name>
    <name type="common">Bagworm moth</name>
    <name type="synonym">Eumeta japonica</name>
    <dbReference type="NCBI Taxonomy" id="151549"/>
    <lineage>
        <taxon>Eukaryota</taxon>
        <taxon>Metazoa</taxon>
        <taxon>Ecdysozoa</taxon>
        <taxon>Arthropoda</taxon>
        <taxon>Hexapoda</taxon>
        <taxon>Insecta</taxon>
        <taxon>Pterygota</taxon>
        <taxon>Neoptera</taxon>
        <taxon>Endopterygota</taxon>
        <taxon>Lepidoptera</taxon>
        <taxon>Glossata</taxon>
        <taxon>Ditrysia</taxon>
        <taxon>Tineoidea</taxon>
        <taxon>Psychidae</taxon>
        <taxon>Oiketicinae</taxon>
        <taxon>Eumeta</taxon>
    </lineage>
</organism>